<dbReference type="PANTHER" id="PTHR34277">
    <property type="entry name" value="CLAVATA3/ESR (CLE)-RELATED PROTEIN 26"/>
    <property type="match status" value="1"/>
</dbReference>
<keyword evidence="2" id="KW-0472">Membrane</keyword>
<dbReference type="PANTHER" id="PTHR34277:SF2">
    <property type="entry name" value="CLAVATA3_ESR (CLE)-RELATED PROTEIN 26"/>
    <property type="match status" value="1"/>
</dbReference>
<evidence type="ECO:0000313" key="5">
    <source>
        <dbReference type="Proteomes" id="UP000324897"/>
    </source>
</evidence>
<dbReference type="OrthoDB" id="1910203at2759"/>
<keyword evidence="5" id="KW-1185">Reference proteome</keyword>
<feature type="transmembrane region" description="Helical" evidence="2">
    <location>
        <begin position="39"/>
        <end position="62"/>
    </location>
</feature>
<organism evidence="4 5">
    <name type="scientific">Eragrostis curvula</name>
    <name type="common">weeping love grass</name>
    <dbReference type="NCBI Taxonomy" id="38414"/>
    <lineage>
        <taxon>Eukaryota</taxon>
        <taxon>Viridiplantae</taxon>
        <taxon>Streptophyta</taxon>
        <taxon>Embryophyta</taxon>
        <taxon>Tracheophyta</taxon>
        <taxon>Spermatophyta</taxon>
        <taxon>Magnoliopsida</taxon>
        <taxon>Liliopsida</taxon>
        <taxon>Poales</taxon>
        <taxon>Poaceae</taxon>
        <taxon>PACMAD clade</taxon>
        <taxon>Chloridoideae</taxon>
        <taxon>Eragrostideae</taxon>
        <taxon>Eragrostidinae</taxon>
        <taxon>Eragrostis</taxon>
    </lineage>
</organism>
<protein>
    <submittedName>
        <fullName evidence="4">Uncharacterized protein</fullName>
    </submittedName>
</protein>
<gene>
    <name evidence="4" type="ORF">EJB05_14810</name>
</gene>
<evidence type="ECO:0000256" key="1">
    <source>
        <dbReference type="SAM" id="MobiDB-lite"/>
    </source>
</evidence>
<evidence type="ECO:0000256" key="3">
    <source>
        <dbReference type="SAM" id="SignalP"/>
    </source>
</evidence>
<dbReference type="EMBL" id="RWGY01000007">
    <property type="protein sequence ID" value="TVU41304.1"/>
    <property type="molecule type" value="Genomic_DNA"/>
</dbReference>
<proteinExistence type="predicted"/>
<dbReference type="Proteomes" id="UP000324897">
    <property type="component" value="Chromosome 4"/>
</dbReference>
<dbReference type="Gramene" id="TVU41304">
    <property type="protein sequence ID" value="TVU41304"/>
    <property type="gene ID" value="EJB05_14810"/>
</dbReference>
<feature type="chain" id="PRO_5023851180" evidence="3">
    <location>
        <begin position="22"/>
        <end position="134"/>
    </location>
</feature>
<keyword evidence="2" id="KW-0812">Transmembrane</keyword>
<evidence type="ECO:0000256" key="2">
    <source>
        <dbReference type="SAM" id="Phobius"/>
    </source>
</evidence>
<dbReference type="InterPro" id="IPR039316">
    <property type="entry name" value="CLE25/26"/>
</dbReference>
<evidence type="ECO:0000313" key="4">
    <source>
        <dbReference type="EMBL" id="TVU41304.1"/>
    </source>
</evidence>
<feature type="region of interest" description="Disordered" evidence="1">
    <location>
        <begin position="95"/>
        <end position="134"/>
    </location>
</feature>
<keyword evidence="2" id="KW-1133">Transmembrane helix</keyword>
<keyword evidence="3" id="KW-0732">Signal</keyword>
<name>A0A5J9W1A8_9POAL</name>
<accession>A0A5J9W1A8</accession>
<feature type="signal peptide" evidence="3">
    <location>
        <begin position="1"/>
        <end position="21"/>
    </location>
</feature>
<reference evidence="4 5" key="1">
    <citation type="journal article" date="2019" name="Sci. Rep.">
        <title>A high-quality genome of Eragrostis curvula grass provides insights into Poaceae evolution and supports new strategies to enhance forage quality.</title>
        <authorList>
            <person name="Carballo J."/>
            <person name="Santos B.A.C.M."/>
            <person name="Zappacosta D."/>
            <person name="Garbus I."/>
            <person name="Selva J.P."/>
            <person name="Gallo C.A."/>
            <person name="Diaz A."/>
            <person name="Albertini E."/>
            <person name="Caccamo M."/>
            <person name="Echenique V."/>
        </authorList>
    </citation>
    <scope>NUCLEOTIDE SEQUENCE [LARGE SCALE GENOMIC DNA]</scope>
    <source>
        <strain evidence="5">cv. Victoria</strain>
        <tissue evidence="4">Leaf</tissue>
    </source>
</reference>
<sequence length="134" mass="14249">MSGGSALALHHFMICSQGVLAVAVQTCKYCRSMSRLAGSARWASATAFAIFLGGLVLVSLVVERSAKAPSLVSFAAEGGRRMLIGANERLADQRTLEDFRDDDPFNSSKRKVPNGPDPIHNRGTGESGRSPGRT</sequence>
<comment type="caution">
    <text evidence="4">The sequence shown here is derived from an EMBL/GenBank/DDBJ whole genome shotgun (WGS) entry which is preliminary data.</text>
</comment>
<dbReference type="AlphaFoldDB" id="A0A5J9W1A8"/>